<dbReference type="SUPFAM" id="SSF103473">
    <property type="entry name" value="MFS general substrate transporter"/>
    <property type="match status" value="1"/>
</dbReference>
<gene>
    <name evidence="2" type="ORF">GJJ30_30865</name>
</gene>
<keyword evidence="1" id="KW-0472">Membrane</keyword>
<dbReference type="EMBL" id="WJXZ01000018">
    <property type="protein sequence ID" value="MRS65730.1"/>
    <property type="molecule type" value="Genomic_DNA"/>
</dbReference>
<dbReference type="InterPro" id="IPR036259">
    <property type="entry name" value="MFS_trans_sf"/>
</dbReference>
<reference evidence="2 3" key="1">
    <citation type="journal article" date="2018" name="Antonie Van Leeuwenhoek">
        <title>Larkinella terrae sp. nov., isolated from soil on Jeju Island, South Korea.</title>
        <authorList>
            <person name="Ten L.N."/>
            <person name="Jeon J."/>
            <person name="Park S.J."/>
            <person name="Park S."/>
            <person name="Lee S.Y."/>
            <person name="Kim M.K."/>
            <person name="Jung H.Y."/>
        </authorList>
    </citation>
    <scope>NUCLEOTIDE SEQUENCE [LARGE SCALE GENOMIC DNA]</scope>
    <source>
        <strain evidence="2 3">KCTC 52001</strain>
    </source>
</reference>
<evidence type="ECO:0000313" key="2">
    <source>
        <dbReference type="EMBL" id="MRS65730.1"/>
    </source>
</evidence>
<organism evidence="2 3">
    <name type="scientific">Larkinella terrae</name>
    <dbReference type="NCBI Taxonomy" id="2025311"/>
    <lineage>
        <taxon>Bacteria</taxon>
        <taxon>Pseudomonadati</taxon>
        <taxon>Bacteroidota</taxon>
        <taxon>Cytophagia</taxon>
        <taxon>Cytophagales</taxon>
        <taxon>Spirosomataceae</taxon>
        <taxon>Larkinella</taxon>
    </lineage>
</organism>
<feature type="transmembrane region" description="Helical" evidence="1">
    <location>
        <begin position="130"/>
        <end position="149"/>
    </location>
</feature>
<dbReference type="RefSeq" id="WP_154179104.1">
    <property type="nucleotide sequence ID" value="NZ_WJXZ01000018.1"/>
</dbReference>
<evidence type="ECO:0000313" key="3">
    <source>
        <dbReference type="Proteomes" id="UP000441754"/>
    </source>
</evidence>
<dbReference type="Proteomes" id="UP000441754">
    <property type="component" value="Unassembled WGS sequence"/>
</dbReference>
<dbReference type="AlphaFoldDB" id="A0A7K0EV94"/>
<keyword evidence="1" id="KW-0812">Transmembrane</keyword>
<proteinExistence type="predicted"/>
<evidence type="ECO:0000256" key="1">
    <source>
        <dbReference type="SAM" id="Phobius"/>
    </source>
</evidence>
<dbReference type="OrthoDB" id="950997at2"/>
<feature type="transmembrane region" description="Helical" evidence="1">
    <location>
        <begin position="49"/>
        <end position="70"/>
    </location>
</feature>
<feature type="transmembrane region" description="Helical" evidence="1">
    <location>
        <begin position="161"/>
        <end position="183"/>
    </location>
</feature>
<name>A0A7K0EV94_9BACT</name>
<keyword evidence="1" id="KW-1133">Transmembrane helix</keyword>
<protein>
    <submittedName>
        <fullName evidence="2">Uncharacterized protein</fullName>
    </submittedName>
</protein>
<keyword evidence="3" id="KW-1185">Reference proteome</keyword>
<feature type="transmembrane region" description="Helical" evidence="1">
    <location>
        <begin position="76"/>
        <end position="96"/>
    </location>
</feature>
<accession>A0A7K0EV94</accession>
<sequence length="208" mass="24064">MNLEELKSTWKAYDEKLSNSQKLSEQLIFLMIKDRSNGTLAKLERKLRLAGFIMSSVIVFFSAAIIGNAFDYPDWYFYLPSGLYILLAVIALTVVVTTSRNLRRVNLSRRNLRDSLTTVLRWHEKAEATLSRVWLLCMLSGFLFAVSMVTRKLEAYSLTKISFFLSFQAVMIVILYAAARWIFNLFEDRIGNDLREHIQELEQLDTTA</sequence>
<comment type="caution">
    <text evidence="2">The sequence shown here is derived from an EMBL/GenBank/DDBJ whole genome shotgun (WGS) entry which is preliminary data.</text>
</comment>